<dbReference type="eggNOG" id="ENOG5032Z28">
    <property type="taxonomic scope" value="Bacteria"/>
</dbReference>
<proteinExistence type="predicted"/>
<dbReference type="RefSeq" id="WP_012531617.1">
    <property type="nucleotide sequence ID" value="NC_011146.1"/>
</dbReference>
<dbReference type="OrthoDB" id="6889413at2"/>
<feature type="signal peptide" evidence="1">
    <location>
        <begin position="1"/>
        <end position="27"/>
    </location>
</feature>
<protein>
    <recommendedName>
        <fullName evidence="4">TraB/GumN family protein</fullName>
    </recommendedName>
</protein>
<sequence length="152" mass="16652">MQVSKLKKFCCLVVVAAGVGMVDHALAAELPVALETGTELKEMPVLDGESWQSMSPDAKIAFIWGVGHVVTVEEAVVQRHPELKRQDFVAKLGEGLRGVPMSSIIDRIDSYYRQNPGDRDLPVLRVMWSQIVKPRLKSGIADIPFEGEGTAP</sequence>
<feature type="chain" id="PRO_5002829760" description="TraB/GumN family protein" evidence="1">
    <location>
        <begin position="28"/>
        <end position="152"/>
    </location>
</feature>
<organism evidence="2 3">
    <name type="scientific">Citrifermentans bemidjiense (strain ATCC BAA-1014 / DSM 16622 / JCM 12645 / Bem)</name>
    <name type="common">Geobacter bemidjiensis</name>
    <dbReference type="NCBI Taxonomy" id="404380"/>
    <lineage>
        <taxon>Bacteria</taxon>
        <taxon>Pseudomonadati</taxon>
        <taxon>Thermodesulfobacteriota</taxon>
        <taxon>Desulfuromonadia</taxon>
        <taxon>Geobacterales</taxon>
        <taxon>Geobacteraceae</taxon>
        <taxon>Citrifermentans</taxon>
    </lineage>
</organism>
<dbReference type="KEGG" id="gbm:Gbem_3184"/>
<dbReference type="Proteomes" id="UP000008825">
    <property type="component" value="Chromosome"/>
</dbReference>
<evidence type="ECO:0000313" key="3">
    <source>
        <dbReference type="Proteomes" id="UP000008825"/>
    </source>
</evidence>
<evidence type="ECO:0008006" key="4">
    <source>
        <dbReference type="Google" id="ProtNLM"/>
    </source>
</evidence>
<keyword evidence="1" id="KW-0732">Signal</keyword>
<evidence type="ECO:0000313" key="2">
    <source>
        <dbReference type="EMBL" id="ACH40185.1"/>
    </source>
</evidence>
<gene>
    <name evidence="2" type="ordered locus">Gbem_3184</name>
</gene>
<dbReference type="AlphaFoldDB" id="B5E9L1"/>
<reference evidence="2 3" key="1">
    <citation type="submission" date="2008-07" db="EMBL/GenBank/DDBJ databases">
        <title>Complete sequence of Geobacter bemidjiensis BEM.</title>
        <authorList>
            <consortium name="US DOE Joint Genome Institute"/>
            <person name="Lucas S."/>
            <person name="Copeland A."/>
            <person name="Lapidus A."/>
            <person name="Glavina del Rio T."/>
            <person name="Dalin E."/>
            <person name="Tice H."/>
            <person name="Bruce D."/>
            <person name="Goodwin L."/>
            <person name="Pitluck S."/>
            <person name="Kiss H."/>
            <person name="Brettin T."/>
            <person name="Detter J.C."/>
            <person name="Han C."/>
            <person name="Kuske C.R."/>
            <person name="Schmutz J."/>
            <person name="Larimer F."/>
            <person name="Land M."/>
            <person name="Hauser L."/>
            <person name="Kyrpides N."/>
            <person name="Lykidis A."/>
            <person name="Lovley D."/>
            <person name="Richardson P."/>
        </authorList>
    </citation>
    <scope>NUCLEOTIDE SEQUENCE [LARGE SCALE GENOMIC DNA]</scope>
    <source>
        <strain evidence="3">ATCC BAA-1014 / DSM 16622 / JCM 12645 / Bem</strain>
    </source>
</reference>
<reference evidence="2 3" key="2">
    <citation type="journal article" date="2010" name="BMC Genomics">
        <title>The genome of Geobacter bemidjiensis, exemplar for the subsurface clade of Geobacter species that predominate in Fe(III)-reducing subsurface environments.</title>
        <authorList>
            <person name="Aklujkar M."/>
            <person name="Young N.D."/>
            <person name="Holmes D."/>
            <person name="Chavan M."/>
            <person name="Risso C."/>
            <person name="Kiss H.E."/>
            <person name="Han C.S."/>
            <person name="Land M.L."/>
            <person name="Lovley D.R."/>
        </authorList>
    </citation>
    <scope>NUCLEOTIDE SEQUENCE [LARGE SCALE GENOMIC DNA]</scope>
    <source>
        <strain evidence="3">ATCC BAA-1014 / DSM 16622 / JCM 12645 / Bem</strain>
    </source>
</reference>
<evidence type="ECO:0000256" key="1">
    <source>
        <dbReference type="SAM" id="SignalP"/>
    </source>
</evidence>
<accession>B5E9L1</accession>
<dbReference type="STRING" id="404380.Gbem_3184"/>
<dbReference type="EMBL" id="CP001124">
    <property type="protein sequence ID" value="ACH40185.1"/>
    <property type="molecule type" value="Genomic_DNA"/>
</dbReference>
<dbReference type="HOGENOM" id="CLU_145321_0_0_7"/>
<keyword evidence="3" id="KW-1185">Reference proteome</keyword>
<name>B5E9L1_CITBB</name>